<protein>
    <submittedName>
        <fullName evidence="1">Uncharacterized protein</fullName>
    </submittedName>
</protein>
<dbReference type="Proteomes" id="UP001152888">
    <property type="component" value="Unassembled WGS sequence"/>
</dbReference>
<evidence type="ECO:0000313" key="2">
    <source>
        <dbReference type="Proteomes" id="UP001152888"/>
    </source>
</evidence>
<name>A0A9P0LAT7_ACAOB</name>
<reference evidence="1" key="1">
    <citation type="submission" date="2022-03" db="EMBL/GenBank/DDBJ databases">
        <authorList>
            <person name="Sayadi A."/>
        </authorList>
    </citation>
    <scope>NUCLEOTIDE SEQUENCE</scope>
</reference>
<comment type="caution">
    <text evidence="1">The sequence shown here is derived from an EMBL/GenBank/DDBJ whole genome shotgun (WGS) entry which is preliminary data.</text>
</comment>
<proteinExistence type="predicted"/>
<dbReference type="AlphaFoldDB" id="A0A9P0LAT7"/>
<sequence length="88" mass="10054">MAEHVFLDLSTDYPSTDIVAFKCKLPLTLFVYVIYIPPETSNDTYESFLSHTSTLIINQPNMLILVDFNAPGVVFSLHSDFRYTTLIF</sequence>
<accession>A0A9P0LAT7</accession>
<organism evidence="1 2">
    <name type="scientific">Acanthoscelides obtectus</name>
    <name type="common">Bean weevil</name>
    <name type="synonym">Bruchus obtectus</name>
    <dbReference type="NCBI Taxonomy" id="200917"/>
    <lineage>
        <taxon>Eukaryota</taxon>
        <taxon>Metazoa</taxon>
        <taxon>Ecdysozoa</taxon>
        <taxon>Arthropoda</taxon>
        <taxon>Hexapoda</taxon>
        <taxon>Insecta</taxon>
        <taxon>Pterygota</taxon>
        <taxon>Neoptera</taxon>
        <taxon>Endopterygota</taxon>
        <taxon>Coleoptera</taxon>
        <taxon>Polyphaga</taxon>
        <taxon>Cucujiformia</taxon>
        <taxon>Chrysomeloidea</taxon>
        <taxon>Chrysomelidae</taxon>
        <taxon>Bruchinae</taxon>
        <taxon>Bruchini</taxon>
        <taxon>Acanthoscelides</taxon>
    </lineage>
</organism>
<evidence type="ECO:0000313" key="1">
    <source>
        <dbReference type="EMBL" id="CAH1993183.1"/>
    </source>
</evidence>
<keyword evidence="2" id="KW-1185">Reference proteome</keyword>
<gene>
    <name evidence="1" type="ORF">ACAOBT_LOCUS21368</name>
</gene>
<dbReference type="EMBL" id="CAKOFQ010007166">
    <property type="protein sequence ID" value="CAH1993183.1"/>
    <property type="molecule type" value="Genomic_DNA"/>
</dbReference>
<dbReference type="OrthoDB" id="26184at2759"/>